<dbReference type="GO" id="GO:0052689">
    <property type="term" value="F:carboxylic ester hydrolase activity"/>
    <property type="evidence" value="ECO:0007669"/>
    <property type="project" value="UniProtKB-KW"/>
</dbReference>
<evidence type="ECO:0000313" key="8">
    <source>
        <dbReference type="EMBL" id="QVD39203.1"/>
    </source>
</evidence>
<evidence type="ECO:0000256" key="5">
    <source>
        <dbReference type="RuleBase" id="RU361235"/>
    </source>
</evidence>
<sequence>MSRRVTALVAVVSCALWLAAAGEGGAPSTSASEEFPEVQTPQGRLRGSVLRSLDGRTIYSFRGVRYAQPPVGDLRFKPPVPLNPWDGVMDATMDGARCPEAENTNQTSEDCLFLNVYTTKLPDDTRNPKRPVMVFLHPGAFYLFRGTSDLFGPQYLLDEDIVLVTLNYRLGALGFLSTGDSVLPGNNGFKDQVMALRWVQQNIASFGGDPDNVALSGYSAGSTSVYLHMLSPMSKGLFHKGIAMSAGFQSSAVKEPLQQAKKQARILNCPDTTSEKIVECLKGKDALEIAETQPQFFEFGWDPMIIFGVVIEQDFGDGAERFITADPTEQLLSGNFAQVPLIAGTTKDEFTWKGLEITYNNLAENMSENYETVFPIAFVYERDTPHSLEVSRELRKFYLQDKPITNDSEIALGQAYSDALIIFPTDRAAKIVAQLSSAPVYYYHFTYAGRYSWLYSPGTQTPYGVSHHDDLIYLFYISARFPEFIKTDPEYTTVKRMTKMWTNFIKIGNPAPEKTDLINVEWKTLNLSKPAYLEIGSELQMRQGLYYQERMRLWDRLFPLPISTSGANRRRSRPVRNHHSRHAHHH</sequence>
<dbReference type="EMBL" id="MW962437">
    <property type="protein sequence ID" value="QVD39203.1"/>
    <property type="molecule type" value="mRNA"/>
</dbReference>
<dbReference type="FunFam" id="3.40.50.1820:FF:000155">
    <property type="entry name" value="Carboxylic ester hydrolase"/>
    <property type="match status" value="1"/>
</dbReference>
<protein>
    <recommendedName>
        <fullName evidence="5">Carboxylic ester hydrolase</fullName>
        <ecNumber evidence="5">3.1.1.-</ecNumber>
    </recommendedName>
</protein>
<dbReference type="Gene3D" id="3.40.50.1820">
    <property type="entry name" value="alpha/beta hydrolase"/>
    <property type="match status" value="1"/>
</dbReference>
<dbReference type="OrthoDB" id="19653at2759"/>
<proteinExistence type="evidence at transcript level"/>
<dbReference type="EC" id="3.1.1.-" evidence="5"/>
<feature type="chain" id="PRO_5034851267" description="Carboxylic ester hydrolase" evidence="5">
    <location>
        <begin position="22"/>
        <end position="586"/>
    </location>
</feature>
<evidence type="ECO:0000256" key="1">
    <source>
        <dbReference type="ARBA" id="ARBA00005964"/>
    </source>
</evidence>
<keyword evidence="4" id="KW-0325">Glycoprotein</keyword>
<keyword evidence="2" id="KW-0719">Serine esterase</keyword>
<accession>A0A8E5JSY8</accession>
<evidence type="ECO:0000256" key="2">
    <source>
        <dbReference type="ARBA" id="ARBA00022487"/>
    </source>
</evidence>
<dbReference type="InterPro" id="IPR019826">
    <property type="entry name" value="Carboxylesterase_B_AS"/>
</dbReference>
<feature type="region of interest" description="Disordered" evidence="6">
    <location>
        <begin position="565"/>
        <end position="586"/>
    </location>
</feature>
<evidence type="ECO:0000256" key="3">
    <source>
        <dbReference type="ARBA" id="ARBA00022801"/>
    </source>
</evidence>
<dbReference type="PROSITE" id="PS00122">
    <property type="entry name" value="CARBOXYLESTERASE_B_1"/>
    <property type="match status" value="1"/>
</dbReference>
<keyword evidence="5" id="KW-0732">Signal</keyword>
<keyword evidence="3 5" id="KW-0378">Hydrolase</keyword>
<dbReference type="InterPro" id="IPR050309">
    <property type="entry name" value="Type-B_Carboxylest/Lipase"/>
</dbReference>
<name>A0A8E5JSY8_SCHGR</name>
<evidence type="ECO:0000256" key="4">
    <source>
        <dbReference type="ARBA" id="ARBA00023180"/>
    </source>
</evidence>
<comment type="similarity">
    <text evidence="1 5">Belongs to the type-B carboxylesterase/lipase family.</text>
</comment>
<feature type="domain" description="Carboxylesterase type B" evidence="7">
    <location>
        <begin position="36"/>
        <end position="553"/>
    </location>
</feature>
<dbReference type="SUPFAM" id="SSF53474">
    <property type="entry name" value="alpha/beta-Hydrolases"/>
    <property type="match status" value="1"/>
</dbReference>
<dbReference type="InterPro" id="IPR002018">
    <property type="entry name" value="CarbesteraseB"/>
</dbReference>
<evidence type="ECO:0000259" key="7">
    <source>
        <dbReference type="Pfam" id="PF00135"/>
    </source>
</evidence>
<dbReference type="PANTHER" id="PTHR11559">
    <property type="entry name" value="CARBOXYLESTERASE"/>
    <property type="match status" value="1"/>
</dbReference>
<reference evidence="8" key="1">
    <citation type="journal article" date="2021" name="J. Neurophysiol.">
        <title>Gene transcription changes in a locust model of noise-induced deafness.</title>
        <authorList>
            <person name="French A.S."/>
            <person name="Warren B."/>
        </authorList>
    </citation>
    <scope>NUCLEOTIDE SEQUENCE</scope>
</reference>
<feature type="signal peptide" evidence="5">
    <location>
        <begin position="1"/>
        <end position="21"/>
    </location>
</feature>
<dbReference type="Pfam" id="PF00135">
    <property type="entry name" value="COesterase"/>
    <property type="match status" value="1"/>
</dbReference>
<dbReference type="InterPro" id="IPR029058">
    <property type="entry name" value="AB_hydrolase_fold"/>
</dbReference>
<organism evidence="8">
    <name type="scientific">Schistocerca gregaria</name>
    <name type="common">Desert locust</name>
    <name type="synonym">Gryllus gregarius</name>
    <dbReference type="NCBI Taxonomy" id="7010"/>
    <lineage>
        <taxon>Eukaryota</taxon>
        <taxon>Metazoa</taxon>
        <taxon>Ecdysozoa</taxon>
        <taxon>Arthropoda</taxon>
        <taxon>Hexapoda</taxon>
        <taxon>Insecta</taxon>
        <taxon>Pterygota</taxon>
        <taxon>Neoptera</taxon>
        <taxon>Polyneoptera</taxon>
        <taxon>Orthoptera</taxon>
        <taxon>Caelifera</taxon>
        <taxon>Acrididea</taxon>
        <taxon>Acridomorpha</taxon>
        <taxon>Acridoidea</taxon>
        <taxon>Acrididae</taxon>
        <taxon>Cyrtacanthacridinae</taxon>
        <taxon>Schistocerca</taxon>
    </lineage>
</organism>
<feature type="compositionally biased region" description="Basic residues" evidence="6">
    <location>
        <begin position="568"/>
        <end position="586"/>
    </location>
</feature>
<evidence type="ECO:0000256" key="6">
    <source>
        <dbReference type="SAM" id="MobiDB-lite"/>
    </source>
</evidence>
<dbReference type="AlphaFoldDB" id="A0A8E5JSY8"/>